<evidence type="ECO:0000313" key="2">
    <source>
        <dbReference type="EMBL" id="PHO15792.1"/>
    </source>
</evidence>
<dbReference type="Proteomes" id="UP000224740">
    <property type="component" value="Unassembled WGS sequence"/>
</dbReference>
<dbReference type="KEGG" id="amar:AMRN_0008"/>
<dbReference type="RefSeq" id="WP_099310662.1">
    <property type="nucleotide sequence ID" value="NZ_CP032101.1"/>
</dbReference>
<name>A0A347TGT2_9BACT</name>
<dbReference type="Proteomes" id="UP000264693">
    <property type="component" value="Chromosome"/>
</dbReference>
<organism evidence="1 4">
    <name type="scientific">Malaciobacter marinus</name>
    <dbReference type="NCBI Taxonomy" id="505249"/>
    <lineage>
        <taxon>Bacteria</taxon>
        <taxon>Pseudomonadati</taxon>
        <taxon>Campylobacterota</taxon>
        <taxon>Epsilonproteobacteria</taxon>
        <taxon>Campylobacterales</taxon>
        <taxon>Arcobacteraceae</taxon>
        <taxon>Malaciobacter</taxon>
    </lineage>
</organism>
<keyword evidence="3" id="KW-1185">Reference proteome</keyword>
<accession>A0A347TGT2</accession>
<reference evidence="3" key="1">
    <citation type="submission" date="2017-09" db="EMBL/GenBank/DDBJ databases">
        <title>Arcobacter canalis sp. nov., a new species isolated from a water canal contaminated with urban sewage.</title>
        <authorList>
            <person name="Perez-Cataluna A."/>
            <person name="Salas-Masso N."/>
            <person name="Figueras M.J."/>
        </authorList>
    </citation>
    <scope>NUCLEOTIDE SEQUENCE [LARGE SCALE GENOMIC DNA]</scope>
    <source>
        <strain evidence="3">CECT 7727</strain>
    </source>
</reference>
<dbReference type="EMBL" id="CP032101">
    <property type="protein sequence ID" value="AXX85810.1"/>
    <property type="molecule type" value="Genomic_DNA"/>
</dbReference>
<protein>
    <submittedName>
        <fullName evidence="1">Uncharacterized protein</fullName>
    </submittedName>
</protein>
<evidence type="ECO:0000313" key="3">
    <source>
        <dbReference type="Proteomes" id="UP000224740"/>
    </source>
</evidence>
<dbReference type="EMBL" id="NXAO01000019">
    <property type="protein sequence ID" value="PHO15792.1"/>
    <property type="molecule type" value="Genomic_DNA"/>
</dbReference>
<evidence type="ECO:0000313" key="4">
    <source>
        <dbReference type="Proteomes" id="UP000264693"/>
    </source>
</evidence>
<gene>
    <name evidence="1" type="ORF">AMRN_0008</name>
    <name evidence="2" type="ORF">CPH92_05035</name>
</gene>
<reference evidence="1 4" key="3">
    <citation type="submission" date="2018-08" db="EMBL/GenBank/DDBJ databases">
        <title>Complete genome of the Arcobacter marinus type strain JCM 15502.</title>
        <authorList>
            <person name="Miller W.G."/>
            <person name="Yee E."/>
            <person name="Huynh S."/>
            <person name="Parker C.T."/>
        </authorList>
    </citation>
    <scope>NUCLEOTIDE SEQUENCE [LARGE SCALE GENOMIC DNA]</scope>
    <source>
        <strain evidence="1 4">JCM 15502</strain>
    </source>
</reference>
<proteinExistence type="predicted"/>
<dbReference type="AlphaFoldDB" id="A0A347TGT2"/>
<evidence type="ECO:0000313" key="1">
    <source>
        <dbReference type="EMBL" id="AXX85810.1"/>
    </source>
</evidence>
<reference evidence="2" key="2">
    <citation type="submission" date="2017-09" db="EMBL/GenBank/DDBJ databases">
        <authorList>
            <person name="Perez-Cataluna A."/>
            <person name="Figueras M.J."/>
            <person name="Salas-Masso N."/>
        </authorList>
    </citation>
    <scope>NUCLEOTIDE SEQUENCE</scope>
    <source>
        <strain evidence="2">CECT 7727</strain>
    </source>
</reference>
<sequence length="106" mass="12096">MYAKQISLNEKLDIAKTSENLDELKVLADSESMLVRRAIARNINIDEDIANLLTFDPVLNVSYMASNNPKCTQKRDFSNYSLVGCVVCDKDERELNCVECQNKKIY</sequence>